<name>A0A1G7LGW5_9SPHN</name>
<keyword evidence="4" id="KW-1185">Reference proteome</keyword>
<dbReference type="Proteomes" id="UP000436801">
    <property type="component" value="Unassembled WGS sequence"/>
</dbReference>
<accession>A0A1G7LGW5</accession>
<organism evidence="3 4">
    <name type="scientific">Sphingomonas carotinifaciens</name>
    <dbReference type="NCBI Taxonomy" id="1166323"/>
    <lineage>
        <taxon>Bacteria</taxon>
        <taxon>Pseudomonadati</taxon>
        <taxon>Pseudomonadota</taxon>
        <taxon>Alphaproteobacteria</taxon>
        <taxon>Sphingomonadales</taxon>
        <taxon>Sphingomonadaceae</taxon>
        <taxon>Sphingomonas</taxon>
    </lineage>
</organism>
<dbReference type="Proteomes" id="UP000323502">
    <property type="component" value="Unassembled WGS sequence"/>
</dbReference>
<feature type="compositionally biased region" description="Low complexity" evidence="1">
    <location>
        <begin position="43"/>
        <end position="53"/>
    </location>
</feature>
<reference evidence="3 4" key="1">
    <citation type="submission" date="2016-10" db="EMBL/GenBank/DDBJ databases">
        <authorList>
            <person name="Varghese N."/>
            <person name="Submissions S."/>
        </authorList>
    </citation>
    <scope>NUCLEOTIDE SEQUENCE [LARGE SCALE GENOMIC DNA]</scope>
    <source>
        <strain evidence="3 4">S7-754</strain>
    </source>
</reference>
<feature type="compositionally biased region" description="Basic and acidic residues" evidence="1">
    <location>
        <begin position="67"/>
        <end position="78"/>
    </location>
</feature>
<evidence type="ECO:0000313" key="4">
    <source>
        <dbReference type="Proteomes" id="UP000323502"/>
    </source>
</evidence>
<evidence type="ECO:0000313" key="3">
    <source>
        <dbReference type="EMBL" id="SDF48584.1"/>
    </source>
</evidence>
<dbReference type="EMBL" id="WSUT01000005">
    <property type="protein sequence ID" value="MWC43342.1"/>
    <property type="molecule type" value="Genomic_DNA"/>
</dbReference>
<protein>
    <submittedName>
        <fullName evidence="3">Uncharacterized protein</fullName>
    </submittedName>
</protein>
<feature type="region of interest" description="Disordered" evidence="1">
    <location>
        <begin position="1"/>
        <end position="78"/>
    </location>
</feature>
<evidence type="ECO:0000313" key="2">
    <source>
        <dbReference type="EMBL" id="MWC43342.1"/>
    </source>
</evidence>
<dbReference type="EMBL" id="FNBI01000003">
    <property type="protein sequence ID" value="SDF48584.1"/>
    <property type="molecule type" value="Genomic_DNA"/>
</dbReference>
<dbReference type="RefSeq" id="WP_149682341.1">
    <property type="nucleotide sequence ID" value="NZ_FNBI01000003.1"/>
</dbReference>
<sequence>MAINEPNNAQDMPEAPREEGSAAAILSGAQMDGAPGGGGLGGASAADVLSGSGRTPAGTSPNAPIDTRVDAGDRDADAEARVQAVDGNEAEGHPS</sequence>
<dbReference type="AlphaFoldDB" id="A0A1G7LGW5"/>
<proteinExistence type="predicted"/>
<evidence type="ECO:0000313" key="5">
    <source>
        <dbReference type="Proteomes" id="UP000436801"/>
    </source>
</evidence>
<reference evidence="2 5" key="2">
    <citation type="submission" date="2019-12" db="EMBL/GenBank/DDBJ databases">
        <authorList>
            <person name="Zheng J."/>
        </authorList>
    </citation>
    <scope>NUCLEOTIDE SEQUENCE [LARGE SCALE GENOMIC DNA]</scope>
    <source>
        <strain evidence="2 5">DSM 27347</strain>
    </source>
</reference>
<gene>
    <name evidence="2" type="ORF">GQR91_06690</name>
    <name evidence="3" type="ORF">SAMN05216557_103486</name>
</gene>
<evidence type="ECO:0000256" key="1">
    <source>
        <dbReference type="SAM" id="MobiDB-lite"/>
    </source>
</evidence>
<feature type="compositionally biased region" description="Polar residues" evidence="1">
    <location>
        <begin position="1"/>
        <end position="10"/>
    </location>
</feature>